<accession>A0A4Q9H5U2</accession>
<dbReference type="EMBL" id="SIXI01000001">
    <property type="protein sequence ID" value="TBO34260.1"/>
    <property type="molecule type" value="Genomic_DNA"/>
</dbReference>
<evidence type="ECO:0000313" key="3">
    <source>
        <dbReference type="Proteomes" id="UP000292120"/>
    </source>
</evidence>
<protein>
    <submittedName>
        <fullName evidence="2">Uncharacterized protein</fullName>
    </submittedName>
</protein>
<dbReference type="InterPro" id="IPR058148">
    <property type="entry name" value="M949_RS01915-like_dom"/>
</dbReference>
<dbReference type="RefSeq" id="WP_130966210.1">
    <property type="nucleotide sequence ID" value="NZ_SIXI01000001.1"/>
</dbReference>
<sequence>MNPRKTLSLALAAGTALSGGLSAHAATAVATVPVEAHAFHQADLPLPAPLVMGWQYEDQNGKHLVALMQSADAKTSRRAAKATGTAAWQGPALYAVSWRLKGARWVAEWALRDGVECPELDAEARFVLPQVTTLDADDDGVAEVYLPYKLLCGGGVDPKTLKVIMRSGEQKLAVRGSTRVILPDQAPAGGDYQLDEALDLPANKPFRRQLMKLWQQTYLEKPGAP</sequence>
<reference evidence="2 3" key="1">
    <citation type="submission" date="2019-02" db="EMBL/GenBank/DDBJ databases">
        <title>Aquabacterium sp. strain KMB7.</title>
        <authorList>
            <person name="Chen W.-M."/>
        </authorList>
    </citation>
    <scope>NUCLEOTIDE SEQUENCE [LARGE SCALE GENOMIC DNA]</scope>
    <source>
        <strain evidence="2 3">KMB7</strain>
    </source>
</reference>
<keyword evidence="3" id="KW-1185">Reference proteome</keyword>
<name>A0A4Q9H5U2_9BURK</name>
<keyword evidence="1" id="KW-0732">Signal</keyword>
<comment type="caution">
    <text evidence="2">The sequence shown here is derived from an EMBL/GenBank/DDBJ whole genome shotgun (WGS) entry which is preliminary data.</text>
</comment>
<dbReference type="OrthoDB" id="7004036at2"/>
<dbReference type="Proteomes" id="UP000292120">
    <property type="component" value="Unassembled WGS sequence"/>
</dbReference>
<feature type="chain" id="PRO_5020493098" evidence="1">
    <location>
        <begin position="26"/>
        <end position="225"/>
    </location>
</feature>
<evidence type="ECO:0000256" key="1">
    <source>
        <dbReference type="SAM" id="SignalP"/>
    </source>
</evidence>
<proteinExistence type="predicted"/>
<dbReference type="NCBIfam" id="NF046077">
    <property type="entry name" value="LPS_M949_RS01915"/>
    <property type="match status" value="1"/>
</dbReference>
<feature type="signal peptide" evidence="1">
    <location>
        <begin position="1"/>
        <end position="25"/>
    </location>
</feature>
<evidence type="ECO:0000313" key="2">
    <source>
        <dbReference type="EMBL" id="TBO34260.1"/>
    </source>
</evidence>
<gene>
    <name evidence="2" type="ORF">EYS42_02190</name>
</gene>
<dbReference type="AlphaFoldDB" id="A0A4Q9H5U2"/>
<organism evidence="2 3">
    <name type="scientific">Aquabacterium lacunae</name>
    <dbReference type="NCBI Taxonomy" id="2528630"/>
    <lineage>
        <taxon>Bacteria</taxon>
        <taxon>Pseudomonadati</taxon>
        <taxon>Pseudomonadota</taxon>
        <taxon>Betaproteobacteria</taxon>
        <taxon>Burkholderiales</taxon>
        <taxon>Aquabacterium</taxon>
    </lineage>
</organism>